<comment type="caution">
    <text evidence="2">The sequence shown here is derived from an EMBL/GenBank/DDBJ whole genome shotgun (WGS) entry which is preliminary data.</text>
</comment>
<keyword evidence="3" id="KW-1185">Reference proteome</keyword>
<sequence>MHHTKGTSPYTSHVSIKTVATLILVVLCLAFCIFATWTYTHRLSPAQQAANAREQAAAAANEAQIAAKQLQTEKLTTAASQYQDALKNPSEYVSHDFAVTKISYAVIDITGDKIPEMLMKIEYEKAMSEIYIFSSLGKQGDMTVTDKPLYEGHATIGDDTTGFQIGKEPNKLLQNEYPSNSQTITSTMYKLSNGKLIRKQQWTYIKNHAPEPLSSNHWRLASEIKFVDTNDTSLLDDMVKN</sequence>
<feature type="transmembrane region" description="Helical" evidence="1">
    <location>
        <begin position="20"/>
        <end position="39"/>
    </location>
</feature>
<dbReference type="RefSeq" id="WP_006302503.1">
    <property type="nucleotide sequence ID" value="NZ_ACGK02000001.1"/>
</dbReference>
<evidence type="ECO:0000313" key="2">
    <source>
        <dbReference type="EMBL" id="EGF23419.1"/>
    </source>
</evidence>
<evidence type="ECO:0000256" key="1">
    <source>
        <dbReference type="SAM" id="Phobius"/>
    </source>
</evidence>
<evidence type="ECO:0000313" key="3">
    <source>
        <dbReference type="Proteomes" id="UP000005947"/>
    </source>
</evidence>
<keyword evidence="1" id="KW-0812">Transmembrane</keyword>
<proteinExistence type="predicted"/>
<accession>F1T3X5</accession>
<dbReference type="Proteomes" id="UP000005947">
    <property type="component" value="Unassembled WGS sequence"/>
</dbReference>
<dbReference type="GeneID" id="93211123"/>
<reference evidence="2 3" key="1">
    <citation type="submission" date="2011-02" db="EMBL/GenBank/DDBJ databases">
        <authorList>
            <person name="Muzny D."/>
            <person name="Qin X."/>
            <person name="Buhay C."/>
            <person name="Dugan-Rocha S."/>
            <person name="Ding Y."/>
            <person name="Chen G."/>
            <person name="Hawes A."/>
            <person name="Holder M."/>
            <person name="Jhangiani S."/>
            <person name="Johnson A."/>
            <person name="Khan Z."/>
            <person name="Li Z."/>
            <person name="Liu W."/>
            <person name="Liu X."/>
            <person name="Perez L."/>
            <person name="Shen H."/>
            <person name="Wang Q."/>
            <person name="Watt J."/>
            <person name="Xi L."/>
            <person name="Xin Y."/>
            <person name="Zhou J."/>
            <person name="Deng J."/>
            <person name="Jiang H."/>
            <person name="Liu Y."/>
            <person name="Qu J."/>
            <person name="Song X.-Z."/>
            <person name="Zhang L."/>
            <person name="Villasana D."/>
            <person name="Johnson A."/>
            <person name="Liu J."/>
            <person name="Liyanage D."/>
            <person name="Lorensuhewa L."/>
            <person name="Robinson T."/>
            <person name="Song A."/>
            <person name="Song B.-B."/>
            <person name="Dinh H."/>
            <person name="Thornton R."/>
            <person name="Coyle M."/>
            <person name="Francisco L."/>
            <person name="Jackson L."/>
            <person name="Javaid M."/>
            <person name="Korchina V."/>
            <person name="Kovar C."/>
            <person name="Mata R."/>
            <person name="Mathew T."/>
            <person name="Ngo R."/>
            <person name="Nguyen L."/>
            <person name="Nguyen N."/>
            <person name="Okwuonu G."/>
            <person name="Ongeri F."/>
            <person name="Pham C."/>
            <person name="Simmons D."/>
            <person name="Wilczek-Boney K."/>
            <person name="Hale W."/>
            <person name="Jakkamsetti A."/>
            <person name="Pham P."/>
            <person name="Ruth R."/>
            <person name="San Lucas F."/>
            <person name="Warren J."/>
            <person name="Zhang J."/>
            <person name="Zhao Z."/>
            <person name="Zhou C."/>
            <person name="Zhu D."/>
            <person name="Lee S."/>
            <person name="Bess C."/>
            <person name="Blankenburg K."/>
            <person name="Forbes L."/>
            <person name="Fu Q."/>
            <person name="Gubbala S."/>
            <person name="Hirani K."/>
            <person name="Jayaseelan J.C."/>
            <person name="Lara F."/>
            <person name="Munidasa M."/>
            <person name="Palculict T."/>
            <person name="Patil S."/>
            <person name="Pu L.-L."/>
            <person name="Saada N."/>
            <person name="Tang L."/>
            <person name="Weissenberger G."/>
            <person name="Zhu Y."/>
            <person name="Hemphill L."/>
            <person name="Shang Y."/>
            <person name="Youmans B."/>
            <person name="Ayvaz T."/>
            <person name="Ross M."/>
            <person name="Santibanez J."/>
            <person name="Aqrawi P."/>
            <person name="Gross S."/>
            <person name="Joshi V."/>
            <person name="Fowler G."/>
            <person name="Nazareth L."/>
            <person name="Reid J."/>
            <person name="Worley K."/>
            <person name="Petrosino J."/>
            <person name="Highlander S."/>
            <person name="Gibbs R."/>
        </authorList>
    </citation>
    <scope>NUCLEOTIDE SEQUENCE [LARGE SCALE GENOMIC DNA]</scope>
    <source>
        <strain evidence="2 3">DSM 15829</strain>
    </source>
</reference>
<dbReference type="AlphaFoldDB" id="F1T3X5"/>
<organism evidence="2 3">
    <name type="scientific">Fannyhessea vaginae DSM 15829</name>
    <dbReference type="NCBI Taxonomy" id="525256"/>
    <lineage>
        <taxon>Bacteria</taxon>
        <taxon>Bacillati</taxon>
        <taxon>Actinomycetota</taxon>
        <taxon>Coriobacteriia</taxon>
        <taxon>Coriobacteriales</taxon>
        <taxon>Atopobiaceae</taxon>
        <taxon>Fannyhessea</taxon>
    </lineage>
</organism>
<keyword evidence="1" id="KW-0472">Membrane</keyword>
<name>F1T3X5_9ACTN</name>
<dbReference type="OrthoDB" id="4426122at2"/>
<protein>
    <submittedName>
        <fullName evidence="2">Uncharacterized protein</fullName>
    </submittedName>
</protein>
<gene>
    <name evidence="2" type="ORF">HMPREF0091_10366</name>
</gene>
<dbReference type="EMBL" id="ACGK02000001">
    <property type="protein sequence ID" value="EGF23419.1"/>
    <property type="molecule type" value="Genomic_DNA"/>
</dbReference>
<keyword evidence="1" id="KW-1133">Transmembrane helix</keyword>